<gene>
    <name evidence="1" type="ORF">SAMN05443549_102247</name>
</gene>
<protein>
    <recommendedName>
        <fullName evidence="3">YD repeat-containing protein</fullName>
    </recommendedName>
</protein>
<dbReference type="STRING" id="468056.SAMN05443549_102247"/>
<dbReference type="Proteomes" id="UP000184516">
    <property type="component" value="Unassembled WGS sequence"/>
</dbReference>
<proteinExistence type="predicted"/>
<dbReference type="RefSeq" id="WP_073369210.1">
    <property type="nucleotide sequence ID" value="NZ_FQWB01000002.1"/>
</dbReference>
<name>A0A1M5HIL3_9FLAO</name>
<organism evidence="1 2">
    <name type="scientific">Flavobacterium fluvii</name>
    <dbReference type="NCBI Taxonomy" id="468056"/>
    <lineage>
        <taxon>Bacteria</taxon>
        <taxon>Pseudomonadati</taxon>
        <taxon>Bacteroidota</taxon>
        <taxon>Flavobacteriia</taxon>
        <taxon>Flavobacteriales</taxon>
        <taxon>Flavobacteriaceae</taxon>
        <taxon>Flavobacterium</taxon>
    </lineage>
</organism>
<evidence type="ECO:0000313" key="2">
    <source>
        <dbReference type="Proteomes" id="UP000184516"/>
    </source>
</evidence>
<dbReference type="PROSITE" id="PS51257">
    <property type="entry name" value="PROKAR_LIPOPROTEIN"/>
    <property type="match status" value="1"/>
</dbReference>
<reference evidence="2" key="1">
    <citation type="submission" date="2016-11" db="EMBL/GenBank/DDBJ databases">
        <authorList>
            <person name="Varghese N."/>
            <person name="Submissions S."/>
        </authorList>
    </citation>
    <scope>NUCLEOTIDE SEQUENCE [LARGE SCALE GENOMIC DNA]</scope>
    <source>
        <strain evidence="2">DSM 19978</strain>
    </source>
</reference>
<dbReference type="EMBL" id="FQWB01000002">
    <property type="protein sequence ID" value="SHG15652.1"/>
    <property type="molecule type" value="Genomic_DNA"/>
</dbReference>
<dbReference type="AlphaFoldDB" id="A0A1M5HIL3"/>
<sequence length="283" mass="33051">MNKTTILVLIMTTLSCLSQQNRIDIEKIKELKITSITGSSISIKNGFINTESSNTFVEIFNEEGKLTDQFFANLKGENITKLKLYYGKCKGYEKSEDIEKVNGKDKITKTNKIIFDDLCRESKIISVDEENKISEIEEIIYNAENQKKSSISKNAEKEITSKIIFSYPEKNIEETNAYFENDKFWYHHKIKKDENGNEIESISFDENGKIEHKETTKYQYNSNNKIIEELHFDENDILKYKKDYLYNSDNLIERITSTKKEVGINMPNLTESVSITIYYYTKK</sequence>
<keyword evidence="2" id="KW-1185">Reference proteome</keyword>
<evidence type="ECO:0008006" key="3">
    <source>
        <dbReference type="Google" id="ProtNLM"/>
    </source>
</evidence>
<evidence type="ECO:0000313" key="1">
    <source>
        <dbReference type="EMBL" id="SHG15652.1"/>
    </source>
</evidence>
<accession>A0A1M5HIL3</accession>
<dbReference type="OrthoDB" id="9824863at2"/>